<keyword evidence="6 12" id="KW-0819">tRNA processing</keyword>
<feature type="binding site" evidence="14">
    <location>
        <position position="191"/>
    </location>
    <ligand>
        <name>FMN</name>
        <dbReference type="ChEBI" id="CHEBI:58210"/>
    </ligand>
</feature>
<evidence type="ECO:0000256" key="9">
    <source>
        <dbReference type="ARBA" id="ARBA00023002"/>
    </source>
</evidence>
<feature type="binding site" evidence="14">
    <location>
        <position position="161"/>
    </location>
    <ligand>
        <name>FMN</name>
        <dbReference type="ChEBI" id="CHEBI:58210"/>
    </ligand>
</feature>
<dbReference type="GO" id="GO:0000049">
    <property type="term" value="F:tRNA binding"/>
    <property type="evidence" value="ECO:0007669"/>
    <property type="project" value="UniProtKB-KW"/>
</dbReference>
<comment type="catalytic activity">
    <reaction evidence="11">
        <text>a 5,6-dihydrouridine in tRNA + NAD(+) = a uridine in tRNA + NADH + H(+)</text>
        <dbReference type="Rhea" id="RHEA:54452"/>
        <dbReference type="Rhea" id="RHEA-COMP:13339"/>
        <dbReference type="Rhea" id="RHEA-COMP:13887"/>
        <dbReference type="ChEBI" id="CHEBI:15378"/>
        <dbReference type="ChEBI" id="CHEBI:57540"/>
        <dbReference type="ChEBI" id="CHEBI:57945"/>
        <dbReference type="ChEBI" id="CHEBI:65315"/>
        <dbReference type="ChEBI" id="CHEBI:74443"/>
    </reaction>
</comment>
<evidence type="ECO:0000256" key="4">
    <source>
        <dbReference type="ARBA" id="ARBA00022630"/>
    </source>
</evidence>
<dbReference type="PANTHER" id="PTHR45846">
    <property type="entry name" value="TRNA-DIHYDROURIDINE(47) SYNTHASE [NAD(P)(+)]-LIKE"/>
    <property type="match status" value="1"/>
</dbReference>
<feature type="binding site" evidence="14">
    <location>
        <begin position="246"/>
        <end position="247"/>
    </location>
    <ligand>
        <name>FMN</name>
        <dbReference type="ChEBI" id="CHEBI:58210"/>
    </ligand>
</feature>
<evidence type="ECO:0000259" key="15">
    <source>
        <dbReference type="Pfam" id="PF01207"/>
    </source>
</evidence>
<evidence type="ECO:0000256" key="6">
    <source>
        <dbReference type="ARBA" id="ARBA00022694"/>
    </source>
</evidence>
<comment type="similarity">
    <text evidence="12">Belongs to the dus family.</text>
</comment>
<name>A0A806KHQ4_9BACT</name>
<keyword evidence="8" id="KW-0694">RNA-binding</keyword>
<evidence type="ECO:0000256" key="14">
    <source>
        <dbReference type="PIRSR" id="PIRSR006621-2"/>
    </source>
</evidence>
<dbReference type="InterPro" id="IPR024036">
    <property type="entry name" value="tRNA-dHydroUridine_Synthase_C"/>
</dbReference>
<dbReference type="Gene3D" id="3.20.20.70">
    <property type="entry name" value="Aldolase class I"/>
    <property type="match status" value="1"/>
</dbReference>
<comment type="catalytic activity">
    <reaction evidence="10">
        <text>a 5,6-dihydrouridine in tRNA + NADP(+) = a uridine in tRNA + NADPH + H(+)</text>
        <dbReference type="Rhea" id="RHEA:23624"/>
        <dbReference type="Rhea" id="RHEA-COMP:13339"/>
        <dbReference type="Rhea" id="RHEA-COMP:13887"/>
        <dbReference type="ChEBI" id="CHEBI:15378"/>
        <dbReference type="ChEBI" id="CHEBI:57783"/>
        <dbReference type="ChEBI" id="CHEBI:58349"/>
        <dbReference type="ChEBI" id="CHEBI:65315"/>
        <dbReference type="ChEBI" id="CHEBI:74443"/>
    </reaction>
</comment>
<evidence type="ECO:0000256" key="11">
    <source>
        <dbReference type="ARBA" id="ARBA00048802"/>
    </source>
</evidence>
<protein>
    <recommendedName>
        <fullName evidence="12">tRNA-dihydrouridine synthase</fullName>
        <ecNumber evidence="12">1.3.1.-</ecNumber>
    </recommendedName>
</protein>
<keyword evidence="5 12" id="KW-0288">FMN</keyword>
<feature type="active site" description="Proton donor" evidence="13">
    <location>
        <position position="117"/>
    </location>
</feature>
<dbReference type="NCBIfam" id="TIGR00737">
    <property type="entry name" value="nifR3_yhdG"/>
    <property type="match status" value="1"/>
</dbReference>
<evidence type="ECO:0000256" key="10">
    <source>
        <dbReference type="ARBA" id="ARBA00048205"/>
    </source>
</evidence>
<reference evidence="16" key="1">
    <citation type="submission" date="2012-03" db="EMBL/GenBank/DDBJ databases">
        <title>Functional metagenomics reveals considerable lignocellulase gene clusters in the gut microbiome of a wood-feeding higher termite.</title>
        <authorList>
            <person name="Liu N."/>
        </authorList>
    </citation>
    <scope>NUCLEOTIDE SEQUENCE</scope>
</reference>
<organism evidence="16">
    <name type="scientific">uncultured bacterium contig00063</name>
    <dbReference type="NCBI Taxonomy" id="1181546"/>
    <lineage>
        <taxon>Bacteria</taxon>
        <taxon>environmental samples</taxon>
    </lineage>
</organism>
<keyword evidence="3" id="KW-0820">tRNA-binding</keyword>
<dbReference type="GO" id="GO:0017150">
    <property type="term" value="F:tRNA dihydrouridine synthase activity"/>
    <property type="evidence" value="ECO:0007669"/>
    <property type="project" value="InterPro"/>
</dbReference>
<comment type="function">
    <text evidence="2 12">Catalyzes the synthesis of 5,6-dihydrouridine (D), a modified base found in the D-loop of most tRNAs, via the reduction of the C5-C6 double bond in target uridines.</text>
</comment>
<dbReference type="EMBL" id="JQ844189">
    <property type="protein sequence ID" value="AGS52340.1"/>
    <property type="molecule type" value="Genomic_DNA"/>
</dbReference>
<sequence>MDLYHPVNIGPLELDGNLFLAPVAGYTDRGFRSLCVEQGANFSFTELVSAEALYRNPGHYGLANADAVPAAVNLVKRAVNEKRYAIQLFAGEPEAVYKAALLLAPLGPDAVDINAGCPVPKVVKNGAGSALMKDPARLGRVVEAAVRASREALGDAPVTVKIRSGWDSHSINYAECARIAAEAGAAMVSLHPRTRGQNYGGTSNWSHIADLVSLLAVPVTGSGDLYTPEDARRMLTETGCAAVMFARGAMGNPFIFSATRSLLENGAWEPPPFSEKIAAAFRHLELLAADIGERAACLEMRKQFCAYTRGLRGGAAIREQAVHARTIADYRGILDTFDPNHYS</sequence>
<keyword evidence="14" id="KW-0547">Nucleotide-binding</keyword>
<evidence type="ECO:0000256" key="3">
    <source>
        <dbReference type="ARBA" id="ARBA00022555"/>
    </source>
</evidence>
<evidence type="ECO:0000256" key="5">
    <source>
        <dbReference type="ARBA" id="ARBA00022643"/>
    </source>
</evidence>
<accession>A0A806KHQ4</accession>
<evidence type="ECO:0000256" key="8">
    <source>
        <dbReference type="ARBA" id="ARBA00022884"/>
    </source>
</evidence>
<evidence type="ECO:0000256" key="2">
    <source>
        <dbReference type="ARBA" id="ARBA00002790"/>
    </source>
</evidence>
<keyword evidence="4 12" id="KW-0285">Flavoprotein</keyword>
<dbReference type="PANTHER" id="PTHR45846:SF1">
    <property type="entry name" value="TRNA-DIHYDROURIDINE(47) SYNTHASE [NAD(P)(+)]-LIKE"/>
    <property type="match status" value="1"/>
</dbReference>
<proteinExistence type="inferred from homology"/>
<evidence type="ECO:0000256" key="7">
    <source>
        <dbReference type="ARBA" id="ARBA00022857"/>
    </source>
</evidence>
<comment type="cofactor">
    <cofactor evidence="1 12 14">
        <name>FMN</name>
        <dbReference type="ChEBI" id="CHEBI:58210"/>
    </cofactor>
</comment>
<dbReference type="CDD" id="cd02801">
    <property type="entry name" value="DUS_like_FMN"/>
    <property type="match status" value="1"/>
</dbReference>
<keyword evidence="9 12" id="KW-0560">Oxidoreductase</keyword>
<dbReference type="Pfam" id="PF01207">
    <property type="entry name" value="Dus"/>
    <property type="match status" value="1"/>
</dbReference>
<feature type="domain" description="DUS-like FMN-binding" evidence="15">
    <location>
        <begin position="20"/>
        <end position="325"/>
    </location>
</feature>
<evidence type="ECO:0000256" key="1">
    <source>
        <dbReference type="ARBA" id="ARBA00001917"/>
    </source>
</evidence>
<dbReference type="SUPFAM" id="SSF51395">
    <property type="entry name" value="FMN-linked oxidoreductases"/>
    <property type="match status" value="1"/>
</dbReference>
<dbReference type="Gene3D" id="1.10.1200.80">
    <property type="entry name" value="Putative flavin oxidoreducatase, domain 2"/>
    <property type="match status" value="1"/>
</dbReference>
<keyword evidence="7" id="KW-0521">NADP</keyword>
<dbReference type="InterPro" id="IPR018517">
    <property type="entry name" value="tRNA_hU_synthase_CS"/>
</dbReference>
<dbReference type="GO" id="GO:0050660">
    <property type="term" value="F:flavin adenine dinucleotide binding"/>
    <property type="evidence" value="ECO:0007669"/>
    <property type="project" value="InterPro"/>
</dbReference>
<dbReference type="InterPro" id="IPR013785">
    <property type="entry name" value="Aldolase_TIM"/>
</dbReference>
<feature type="binding site" evidence="14">
    <location>
        <position position="87"/>
    </location>
    <ligand>
        <name>FMN</name>
        <dbReference type="ChEBI" id="CHEBI:58210"/>
    </ligand>
</feature>
<evidence type="ECO:0000256" key="13">
    <source>
        <dbReference type="PIRSR" id="PIRSR006621-1"/>
    </source>
</evidence>
<evidence type="ECO:0000256" key="12">
    <source>
        <dbReference type="PIRNR" id="PIRNR006621"/>
    </source>
</evidence>
<dbReference type="PIRSF" id="PIRSF006621">
    <property type="entry name" value="Dus"/>
    <property type="match status" value="1"/>
</dbReference>
<evidence type="ECO:0000313" key="16">
    <source>
        <dbReference type="EMBL" id="AGS52340.1"/>
    </source>
</evidence>
<dbReference type="AlphaFoldDB" id="A0A806KHQ4"/>
<dbReference type="EC" id="1.3.1.-" evidence="12"/>
<dbReference type="InterPro" id="IPR004652">
    <property type="entry name" value="DusB-like"/>
</dbReference>
<dbReference type="InterPro" id="IPR001269">
    <property type="entry name" value="DUS_fam"/>
</dbReference>
<dbReference type="PROSITE" id="PS01136">
    <property type="entry name" value="UPF0034"/>
    <property type="match status" value="1"/>
</dbReference>
<dbReference type="InterPro" id="IPR035587">
    <property type="entry name" value="DUS-like_FMN-bd"/>
</dbReference>